<sequence length="267" mass="29146">MPTHRHLLLIDPQNDFCDVPGASLPVAGADADLRRVAALLQAKIDDIDAITVTLDTHRRLDIAHPGFWITANGGGVAPFTQITAAQLRAGQFRPRVAGHLPRAQAYVEALEARGRYTLMVWPVHCELGSWGHNIHGPLQEALIGWQLARQRPIEFVLKGMNPWTEHYSALQAEVPDPADPGTLLNHALVERLDNCDELWIAGEASSHCVRATVADLVEHLPSGRLDKLVLISDGMSPVGGFEAQGANFLDAMRRRGLRLARCAELAA</sequence>
<dbReference type="InterPro" id="IPR036380">
    <property type="entry name" value="Isochorismatase-like_sf"/>
</dbReference>
<dbReference type="Proteomes" id="UP001228044">
    <property type="component" value="Unassembled WGS sequence"/>
</dbReference>
<dbReference type="SUPFAM" id="SSF52499">
    <property type="entry name" value="Isochorismatase-like hydrolases"/>
    <property type="match status" value="1"/>
</dbReference>
<gene>
    <name evidence="3" type="ORF">QWJ38_22825</name>
</gene>
<comment type="caution">
    <text evidence="3">The sequence shown here is derived from an EMBL/GenBank/DDBJ whole genome shotgun (WGS) entry which is preliminary data.</text>
</comment>
<keyword evidence="4" id="KW-1185">Reference proteome</keyword>
<name>A0ABT8DZW4_9BURK</name>
<protein>
    <submittedName>
        <fullName evidence="3">Cysteine hydrolase</fullName>
    </submittedName>
</protein>
<organism evidence="3 4">
    <name type="scientific">Roseateles violae</name>
    <dbReference type="NCBI Taxonomy" id="3058042"/>
    <lineage>
        <taxon>Bacteria</taxon>
        <taxon>Pseudomonadati</taxon>
        <taxon>Pseudomonadota</taxon>
        <taxon>Betaproteobacteria</taxon>
        <taxon>Burkholderiales</taxon>
        <taxon>Sphaerotilaceae</taxon>
        <taxon>Roseateles</taxon>
    </lineage>
</organism>
<comment type="similarity">
    <text evidence="1">Belongs to the isochorismatase family.</text>
</comment>
<proteinExistence type="inferred from homology"/>
<evidence type="ECO:0000313" key="3">
    <source>
        <dbReference type="EMBL" id="MDN3923132.1"/>
    </source>
</evidence>
<dbReference type="GO" id="GO:0016787">
    <property type="term" value="F:hydrolase activity"/>
    <property type="evidence" value="ECO:0007669"/>
    <property type="project" value="UniProtKB-KW"/>
</dbReference>
<evidence type="ECO:0000256" key="2">
    <source>
        <dbReference type="ARBA" id="ARBA00022801"/>
    </source>
</evidence>
<reference evidence="3 4" key="1">
    <citation type="submission" date="2023-06" db="EMBL/GenBank/DDBJ databases">
        <title>Pelomonas sp. PFR6 16S ribosomal RNA gene Genome sequencing and assembly.</title>
        <authorList>
            <person name="Woo H."/>
        </authorList>
    </citation>
    <scope>NUCLEOTIDE SEQUENCE [LARGE SCALE GENOMIC DNA]</scope>
    <source>
        <strain evidence="3 4">PFR6</strain>
    </source>
</reference>
<dbReference type="InterPro" id="IPR052347">
    <property type="entry name" value="Isochorismatase_Nicotinamidase"/>
</dbReference>
<dbReference type="EMBL" id="JAUHHC010000007">
    <property type="protein sequence ID" value="MDN3923132.1"/>
    <property type="molecule type" value="Genomic_DNA"/>
</dbReference>
<evidence type="ECO:0000313" key="4">
    <source>
        <dbReference type="Proteomes" id="UP001228044"/>
    </source>
</evidence>
<keyword evidence="2 3" id="KW-0378">Hydrolase</keyword>
<dbReference type="RefSeq" id="WP_290361441.1">
    <property type="nucleotide sequence ID" value="NZ_JAUHHC010000007.1"/>
</dbReference>
<dbReference type="Gene3D" id="3.40.50.850">
    <property type="entry name" value="Isochorismatase-like"/>
    <property type="match status" value="1"/>
</dbReference>
<dbReference type="PANTHER" id="PTHR11080:SF2">
    <property type="entry name" value="LD05707P"/>
    <property type="match status" value="1"/>
</dbReference>
<dbReference type="PANTHER" id="PTHR11080">
    <property type="entry name" value="PYRAZINAMIDASE/NICOTINAMIDASE"/>
    <property type="match status" value="1"/>
</dbReference>
<evidence type="ECO:0000256" key="1">
    <source>
        <dbReference type="ARBA" id="ARBA00006336"/>
    </source>
</evidence>
<accession>A0ABT8DZW4</accession>